<evidence type="ECO:0000259" key="3">
    <source>
        <dbReference type="PROSITE" id="PS50011"/>
    </source>
</evidence>
<proteinExistence type="predicted"/>
<reference evidence="4" key="1">
    <citation type="submission" date="2023-04" db="EMBL/GenBank/DDBJ databases">
        <title>Phytophthora lilii NBRC 32176.</title>
        <authorList>
            <person name="Ichikawa N."/>
            <person name="Sato H."/>
            <person name="Tonouchi N."/>
        </authorList>
    </citation>
    <scope>NUCLEOTIDE SEQUENCE</scope>
    <source>
        <strain evidence="4">NBRC 32176</strain>
    </source>
</reference>
<dbReference type="InterPro" id="IPR051681">
    <property type="entry name" value="Ser/Thr_Kinases-Pseudokinases"/>
</dbReference>
<dbReference type="PANTHER" id="PTHR44329">
    <property type="entry name" value="SERINE/THREONINE-PROTEIN KINASE TNNI3K-RELATED"/>
    <property type="match status" value="1"/>
</dbReference>
<feature type="compositionally biased region" description="Polar residues" evidence="1">
    <location>
        <begin position="220"/>
        <end position="243"/>
    </location>
</feature>
<dbReference type="EMBL" id="BSXW01000221">
    <property type="protein sequence ID" value="GMF15378.1"/>
    <property type="molecule type" value="Genomic_DNA"/>
</dbReference>
<dbReference type="Proteomes" id="UP001165083">
    <property type="component" value="Unassembled WGS sequence"/>
</dbReference>
<keyword evidence="2" id="KW-0812">Transmembrane</keyword>
<dbReference type="InterPro" id="IPR011009">
    <property type="entry name" value="Kinase-like_dom_sf"/>
</dbReference>
<dbReference type="InterPro" id="IPR000719">
    <property type="entry name" value="Prot_kinase_dom"/>
</dbReference>
<gene>
    <name evidence="4" type="ORF">Plil01_000527000</name>
</gene>
<organism evidence="4 5">
    <name type="scientific">Phytophthora lilii</name>
    <dbReference type="NCBI Taxonomy" id="2077276"/>
    <lineage>
        <taxon>Eukaryota</taxon>
        <taxon>Sar</taxon>
        <taxon>Stramenopiles</taxon>
        <taxon>Oomycota</taxon>
        <taxon>Peronosporomycetes</taxon>
        <taxon>Peronosporales</taxon>
        <taxon>Peronosporaceae</taxon>
        <taxon>Phytophthora</taxon>
    </lineage>
</organism>
<keyword evidence="5" id="KW-1185">Reference proteome</keyword>
<dbReference type="AlphaFoldDB" id="A0A9W6TKW6"/>
<dbReference type="PROSITE" id="PS50011">
    <property type="entry name" value="PROTEIN_KINASE_DOM"/>
    <property type="match status" value="1"/>
</dbReference>
<keyword evidence="2" id="KW-0472">Membrane</keyword>
<dbReference type="PROSITE" id="PS00108">
    <property type="entry name" value="PROTEIN_KINASE_ST"/>
    <property type="match status" value="1"/>
</dbReference>
<feature type="region of interest" description="Disordered" evidence="1">
    <location>
        <begin position="137"/>
        <end position="162"/>
    </location>
</feature>
<feature type="compositionally biased region" description="Polar residues" evidence="1">
    <location>
        <begin position="204"/>
        <end position="213"/>
    </location>
</feature>
<protein>
    <submittedName>
        <fullName evidence="4">Unnamed protein product</fullName>
    </submittedName>
</protein>
<dbReference type="GO" id="GO:0004674">
    <property type="term" value="F:protein serine/threonine kinase activity"/>
    <property type="evidence" value="ECO:0007669"/>
    <property type="project" value="TreeGrafter"/>
</dbReference>
<feature type="domain" description="Protein kinase" evidence="3">
    <location>
        <begin position="265"/>
        <end position="535"/>
    </location>
</feature>
<evidence type="ECO:0000313" key="4">
    <source>
        <dbReference type="EMBL" id="GMF15378.1"/>
    </source>
</evidence>
<dbReference type="InterPro" id="IPR008271">
    <property type="entry name" value="Ser/Thr_kinase_AS"/>
</dbReference>
<feature type="compositionally biased region" description="Low complexity" evidence="1">
    <location>
        <begin position="137"/>
        <end position="157"/>
    </location>
</feature>
<evidence type="ECO:0000256" key="1">
    <source>
        <dbReference type="SAM" id="MobiDB-lite"/>
    </source>
</evidence>
<dbReference type="PANTHER" id="PTHR44329:SF214">
    <property type="entry name" value="PROTEIN KINASE DOMAIN-CONTAINING PROTEIN"/>
    <property type="match status" value="1"/>
</dbReference>
<feature type="region of interest" description="Disordered" evidence="1">
    <location>
        <begin position="199"/>
        <end position="243"/>
    </location>
</feature>
<dbReference type="OrthoDB" id="4062651at2759"/>
<sequence length="547" mass="59475">MAESSNCSNSDCTEGEYNGGVQYRTMTCVDIDRHEYIAEVFNGVSYVTLDHFAGDGCENLTFSSTYLAAGTCQSGTTNATVITKLYSNGSASIQAFEGLSCGSMASQFSLDEEIIANHTCVQDRYRFYSSLSNEASGISSSSSSVGSGSPESSKSSSVLDEPSEISTGGIIGIAIGSFALAVLCIVLILFLRRRGRSHGEDEVTTPTGLTPSKGSHESLESSTAQPQSVTDPTSSQGRASELTGTITGMWTDEVIVAARLPREKVFIQERLSRGGYGEVYTGTFNDELVAVKMLLPETRKSISHVNEFLSEVKMMAMMEHPRITRFIGVAWDSLADLCVISEYMADGDLRALLNKFEEENYPKGFDQDKVKIALHIAHALTYMHSLEPAVIHRDLKSKNILLSEELDARLTDFGISRERVDQTMTAGVGTSLWMAPEVMLGEKYGDKADIYSFGVVLSELDSHSLPYSHAKDSSNSDRKMPDAVILQQVMLGNLSVQFSHTNYQSLKDLGLACVSIDPDHRPTSAEALGQLHQILTHEIDDSRVSGV</sequence>
<dbReference type="Gene3D" id="3.30.200.20">
    <property type="entry name" value="Phosphorylase Kinase, domain 1"/>
    <property type="match status" value="1"/>
</dbReference>
<comment type="caution">
    <text evidence="4">The sequence shown here is derived from an EMBL/GenBank/DDBJ whole genome shotgun (WGS) entry which is preliminary data.</text>
</comment>
<dbReference type="SUPFAM" id="SSF56112">
    <property type="entry name" value="Protein kinase-like (PK-like)"/>
    <property type="match status" value="1"/>
</dbReference>
<keyword evidence="2" id="KW-1133">Transmembrane helix</keyword>
<evidence type="ECO:0000256" key="2">
    <source>
        <dbReference type="SAM" id="Phobius"/>
    </source>
</evidence>
<dbReference type="Gene3D" id="1.10.510.10">
    <property type="entry name" value="Transferase(Phosphotransferase) domain 1"/>
    <property type="match status" value="1"/>
</dbReference>
<name>A0A9W6TKW6_9STRA</name>
<dbReference type="Pfam" id="PF00069">
    <property type="entry name" value="Pkinase"/>
    <property type="match status" value="1"/>
</dbReference>
<feature type="transmembrane region" description="Helical" evidence="2">
    <location>
        <begin position="169"/>
        <end position="191"/>
    </location>
</feature>
<accession>A0A9W6TKW6</accession>
<dbReference type="GO" id="GO:0005524">
    <property type="term" value="F:ATP binding"/>
    <property type="evidence" value="ECO:0007669"/>
    <property type="project" value="InterPro"/>
</dbReference>
<evidence type="ECO:0000313" key="5">
    <source>
        <dbReference type="Proteomes" id="UP001165083"/>
    </source>
</evidence>
<dbReference type="SMART" id="SM00220">
    <property type="entry name" value="S_TKc"/>
    <property type="match status" value="1"/>
</dbReference>